<comment type="caution">
    <text evidence="1">The sequence shown here is derived from an EMBL/GenBank/DDBJ whole genome shotgun (WGS) entry which is preliminary data.</text>
</comment>
<protein>
    <submittedName>
        <fullName evidence="1">Uncharacterized protein</fullName>
    </submittedName>
</protein>
<reference evidence="1" key="1">
    <citation type="journal article" date="2015" name="Nature">
        <title>Complex archaea that bridge the gap between prokaryotes and eukaryotes.</title>
        <authorList>
            <person name="Spang A."/>
            <person name="Saw J.H."/>
            <person name="Jorgensen S.L."/>
            <person name="Zaremba-Niedzwiedzka K."/>
            <person name="Martijn J."/>
            <person name="Lind A.E."/>
            <person name="van Eijk R."/>
            <person name="Schleper C."/>
            <person name="Guy L."/>
            <person name="Ettema T.J."/>
        </authorList>
    </citation>
    <scope>NUCLEOTIDE SEQUENCE</scope>
</reference>
<proteinExistence type="predicted"/>
<name>A0A0F8W0E0_9ZZZZ</name>
<gene>
    <name evidence="1" type="ORF">LCGC14_3128310</name>
</gene>
<sequence>LSVDDSADNSSWIALSGATSGSIACNVRSAGMVAVGNADAVRRYLRWQISLGTATSVTFVSAFMRAF</sequence>
<feature type="non-terminal residue" evidence="1">
    <location>
        <position position="1"/>
    </location>
</feature>
<evidence type="ECO:0000313" key="1">
    <source>
        <dbReference type="EMBL" id="KKK50107.1"/>
    </source>
</evidence>
<organism evidence="1">
    <name type="scientific">marine sediment metagenome</name>
    <dbReference type="NCBI Taxonomy" id="412755"/>
    <lineage>
        <taxon>unclassified sequences</taxon>
        <taxon>metagenomes</taxon>
        <taxon>ecological metagenomes</taxon>
    </lineage>
</organism>
<dbReference type="EMBL" id="LAZR01068188">
    <property type="protein sequence ID" value="KKK50107.1"/>
    <property type="molecule type" value="Genomic_DNA"/>
</dbReference>
<dbReference type="AlphaFoldDB" id="A0A0F8W0E0"/>
<accession>A0A0F8W0E0</accession>